<feature type="transmembrane region" description="Helical" evidence="4">
    <location>
        <begin position="7"/>
        <end position="27"/>
    </location>
</feature>
<dbReference type="PROSITE" id="PS50043">
    <property type="entry name" value="HTH_LUXR_2"/>
    <property type="match status" value="1"/>
</dbReference>
<feature type="transmembrane region" description="Helical" evidence="4">
    <location>
        <begin position="292"/>
        <end position="312"/>
    </location>
</feature>
<evidence type="ECO:0000256" key="3">
    <source>
        <dbReference type="ARBA" id="ARBA00023163"/>
    </source>
</evidence>
<dbReference type="OrthoDB" id="9808843at2"/>
<proteinExistence type="predicted"/>
<comment type="caution">
    <text evidence="6">The sequence shown here is derived from an EMBL/GenBank/DDBJ whole genome shotgun (WGS) entry which is preliminary data.</text>
</comment>
<feature type="transmembrane region" description="Helical" evidence="4">
    <location>
        <begin position="206"/>
        <end position="223"/>
    </location>
</feature>
<dbReference type="Pfam" id="PF00196">
    <property type="entry name" value="GerE"/>
    <property type="match status" value="1"/>
</dbReference>
<dbReference type="Proteomes" id="UP000463388">
    <property type="component" value="Unassembled WGS sequence"/>
</dbReference>
<dbReference type="Gene3D" id="1.10.10.10">
    <property type="entry name" value="Winged helix-like DNA-binding domain superfamily/Winged helix DNA-binding domain"/>
    <property type="match status" value="1"/>
</dbReference>
<dbReference type="RefSeq" id="WP_051190962.1">
    <property type="nucleotide sequence ID" value="NZ_JANJZH010000016.1"/>
</dbReference>
<keyword evidence="4" id="KW-1133">Transmembrane helix</keyword>
<feature type="transmembrane region" description="Helical" evidence="4">
    <location>
        <begin position="324"/>
        <end position="350"/>
    </location>
</feature>
<keyword evidence="4" id="KW-0812">Transmembrane</keyword>
<keyword evidence="3" id="KW-0804">Transcription</keyword>
<feature type="domain" description="HTH luxR-type" evidence="5">
    <location>
        <begin position="406"/>
        <end position="471"/>
    </location>
</feature>
<dbReference type="PRINTS" id="PR00038">
    <property type="entry name" value="HTHLUXR"/>
</dbReference>
<evidence type="ECO:0000256" key="1">
    <source>
        <dbReference type="ARBA" id="ARBA00023015"/>
    </source>
</evidence>
<feature type="transmembrane region" description="Helical" evidence="4">
    <location>
        <begin position="77"/>
        <end position="97"/>
    </location>
</feature>
<evidence type="ECO:0000313" key="7">
    <source>
        <dbReference type="Proteomes" id="UP000463388"/>
    </source>
</evidence>
<dbReference type="EMBL" id="WSRR01000010">
    <property type="protein sequence ID" value="MVX60969.1"/>
    <property type="molecule type" value="Genomic_DNA"/>
</dbReference>
<evidence type="ECO:0000313" key="6">
    <source>
        <dbReference type="EMBL" id="MVX60969.1"/>
    </source>
</evidence>
<keyword evidence="2 6" id="KW-0238">DNA-binding</keyword>
<feature type="transmembrane region" description="Helical" evidence="4">
    <location>
        <begin position="235"/>
        <end position="258"/>
    </location>
</feature>
<evidence type="ECO:0000256" key="4">
    <source>
        <dbReference type="SAM" id="Phobius"/>
    </source>
</evidence>
<organism evidence="6 7">
    <name type="scientific">Adlercreutzia mucosicola</name>
    <dbReference type="NCBI Taxonomy" id="580026"/>
    <lineage>
        <taxon>Bacteria</taxon>
        <taxon>Bacillati</taxon>
        <taxon>Actinomycetota</taxon>
        <taxon>Coriobacteriia</taxon>
        <taxon>Eggerthellales</taxon>
        <taxon>Eggerthellaceae</taxon>
        <taxon>Adlercreutzia</taxon>
    </lineage>
</organism>
<dbReference type="GO" id="GO:0003677">
    <property type="term" value="F:DNA binding"/>
    <property type="evidence" value="ECO:0007669"/>
    <property type="project" value="UniProtKB-KW"/>
</dbReference>
<evidence type="ECO:0000256" key="2">
    <source>
        <dbReference type="ARBA" id="ARBA00023125"/>
    </source>
</evidence>
<name>A0A6N8JPI0_9ACTN</name>
<evidence type="ECO:0000259" key="5">
    <source>
        <dbReference type="PROSITE" id="PS50043"/>
    </source>
</evidence>
<feature type="transmembrane region" description="Helical" evidence="4">
    <location>
        <begin position="47"/>
        <end position="65"/>
    </location>
</feature>
<feature type="transmembrane region" description="Helical" evidence="4">
    <location>
        <begin position="166"/>
        <end position="186"/>
    </location>
</feature>
<dbReference type="AlphaFoldDB" id="A0A6N8JPI0"/>
<dbReference type="PANTHER" id="PTHR44688:SF16">
    <property type="entry name" value="DNA-BINDING TRANSCRIPTIONAL ACTIVATOR DEVR_DOSR"/>
    <property type="match status" value="1"/>
</dbReference>
<protein>
    <submittedName>
        <fullName evidence="6">DNA-binding response regulator</fullName>
    </submittedName>
</protein>
<reference evidence="6 7" key="1">
    <citation type="submission" date="2019-12" db="EMBL/GenBank/DDBJ databases">
        <title>Microbes associate with the intestines of laboratory mice.</title>
        <authorList>
            <person name="Navarre W."/>
            <person name="Wong E."/>
        </authorList>
    </citation>
    <scope>NUCLEOTIDE SEQUENCE [LARGE SCALE GENOMIC DNA]</scope>
    <source>
        <strain evidence="6 7">NM66_B29</strain>
    </source>
</reference>
<dbReference type="InterPro" id="IPR000792">
    <property type="entry name" value="Tscrpt_reg_LuxR_C"/>
</dbReference>
<sequence>MVLNTRSSSGVFGIPFRLVGFGFWQAWWMLAMCTDLLLPQRSESGTLFNSFFCITVLTTLGYLAAVGAGRRFGSFGAYRGSCAVAGGLAAAGSLGLFGFKTFFYAGAVAPGFFVGAVPFAVGNALLLIMWGELWSTLATGRVGRSLYASYAFAFVVYFVVVALPSVVAGVVACLLPVVAAAALWACRGEPKRKPSQIDFEIESVSVVRVAVAVVVIGAVHGFVQRFLNVSGIATSATLSSSLVVAGVGMVLLVLYLVLKQPAVEVLSLYTPIVPLFVVGLVLLAVLPSGEAFMGNGLVLLAVYSTDMLVMIASTDIAFRMRRPVALCFGLALFGMRFGTTLASGAVYGLMMTGWLDGATSSVAYLAGVVVVVLVGSVVFTPVDLAKLYKARPLEESGSGAADRCAALAQQCGLTPRETEVLTLLAEGRSAPYIAGELCIAESTTKHHISSIYRKIGVCDRQSLMDVIVRGAAGKGALPAKG</sequence>
<dbReference type="InterPro" id="IPR016032">
    <property type="entry name" value="Sig_transdc_resp-reg_C-effctor"/>
</dbReference>
<dbReference type="SUPFAM" id="SSF46894">
    <property type="entry name" value="C-terminal effector domain of the bipartite response regulators"/>
    <property type="match status" value="1"/>
</dbReference>
<keyword evidence="7" id="KW-1185">Reference proteome</keyword>
<dbReference type="PANTHER" id="PTHR44688">
    <property type="entry name" value="DNA-BINDING TRANSCRIPTIONAL ACTIVATOR DEVR_DOSR"/>
    <property type="match status" value="1"/>
</dbReference>
<gene>
    <name evidence="6" type="ORF">GKZ27_05795</name>
</gene>
<keyword evidence="4" id="KW-0472">Membrane</keyword>
<feature type="transmembrane region" description="Helical" evidence="4">
    <location>
        <begin position="142"/>
        <end position="160"/>
    </location>
</feature>
<dbReference type="GO" id="GO:0006355">
    <property type="term" value="P:regulation of DNA-templated transcription"/>
    <property type="evidence" value="ECO:0007669"/>
    <property type="project" value="InterPro"/>
</dbReference>
<feature type="transmembrane region" description="Helical" evidence="4">
    <location>
        <begin position="362"/>
        <end position="382"/>
    </location>
</feature>
<dbReference type="SMART" id="SM00421">
    <property type="entry name" value="HTH_LUXR"/>
    <property type="match status" value="1"/>
</dbReference>
<accession>A0A6N8JPI0</accession>
<feature type="transmembrane region" description="Helical" evidence="4">
    <location>
        <begin position="103"/>
        <end position="130"/>
    </location>
</feature>
<feature type="transmembrane region" description="Helical" evidence="4">
    <location>
        <begin position="265"/>
        <end position="286"/>
    </location>
</feature>
<dbReference type="CDD" id="cd06170">
    <property type="entry name" value="LuxR_C_like"/>
    <property type="match status" value="1"/>
</dbReference>
<keyword evidence="1" id="KW-0805">Transcription regulation</keyword>
<dbReference type="InterPro" id="IPR036388">
    <property type="entry name" value="WH-like_DNA-bd_sf"/>
</dbReference>